<keyword evidence="6" id="KW-1185">Reference proteome</keyword>
<dbReference type="Proteomes" id="UP000216311">
    <property type="component" value="Unassembled WGS sequence"/>
</dbReference>
<dbReference type="AlphaFoldDB" id="A0A255GYA1"/>
<reference evidence="5 6" key="1">
    <citation type="submission" date="2017-07" db="EMBL/GenBank/DDBJ databases">
        <title>Draft whole genome sequences of clinical Proprionibacteriaceae strains.</title>
        <authorList>
            <person name="Bernier A.-M."/>
            <person name="Bernard K."/>
            <person name="Domingo M.-C."/>
        </authorList>
    </citation>
    <scope>NUCLEOTIDE SEQUENCE [LARGE SCALE GENOMIC DNA]</scope>
    <source>
        <strain evidence="5 6">NML 130396</strain>
    </source>
</reference>
<dbReference type="InterPro" id="IPR036271">
    <property type="entry name" value="Tet_transcr_reg_TetR-rel_C_sf"/>
</dbReference>
<comment type="caution">
    <text evidence="5">The sequence shown here is derived from an EMBL/GenBank/DDBJ whole genome shotgun (WGS) entry which is preliminary data.</text>
</comment>
<dbReference type="InterPro" id="IPR001647">
    <property type="entry name" value="HTH_TetR"/>
</dbReference>
<dbReference type="PANTHER" id="PTHR30055:SF241">
    <property type="entry name" value="TRANSCRIPTIONAL REGULATORY PROTEIN"/>
    <property type="match status" value="1"/>
</dbReference>
<dbReference type="PROSITE" id="PS50977">
    <property type="entry name" value="HTH_TETR_2"/>
    <property type="match status" value="1"/>
</dbReference>
<accession>A0A255GYA1</accession>
<dbReference type="PANTHER" id="PTHR30055">
    <property type="entry name" value="HTH-TYPE TRANSCRIPTIONAL REGULATOR RUTR"/>
    <property type="match status" value="1"/>
</dbReference>
<protein>
    <recommendedName>
        <fullName evidence="4">HTH tetR-type domain-containing protein</fullName>
    </recommendedName>
</protein>
<feature type="DNA-binding region" description="H-T-H motif" evidence="2">
    <location>
        <begin position="102"/>
        <end position="121"/>
    </location>
</feature>
<name>A0A255GYA1_9ACTN</name>
<gene>
    <name evidence="5" type="ORF">CGZ93_12655</name>
</gene>
<keyword evidence="1 2" id="KW-0238">DNA-binding</keyword>
<organism evidence="5 6">
    <name type="scientific">Enemella dayhoffiae</name>
    <dbReference type="NCBI Taxonomy" id="2016507"/>
    <lineage>
        <taxon>Bacteria</taxon>
        <taxon>Bacillati</taxon>
        <taxon>Actinomycetota</taxon>
        <taxon>Actinomycetes</taxon>
        <taxon>Propionibacteriales</taxon>
        <taxon>Propionibacteriaceae</taxon>
        <taxon>Enemella</taxon>
    </lineage>
</organism>
<evidence type="ECO:0000313" key="5">
    <source>
        <dbReference type="EMBL" id="OYO19803.1"/>
    </source>
</evidence>
<dbReference type="SUPFAM" id="SSF48498">
    <property type="entry name" value="Tetracyclin repressor-like, C-terminal domain"/>
    <property type="match status" value="1"/>
</dbReference>
<evidence type="ECO:0000256" key="1">
    <source>
        <dbReference type="ARBA" id="ARBA00023125"/>
    </source>
</evidence>
<feature type="region of interest" description="Disordered" evidence="3">
    <location>
        <begin position="1"/>
        <end position="22"/>
    </location>
</feature>
<dbReference type="Pfam" id="PF00440">
    <property type="entry name" value="TetR_N"/>
    <property type="match status" value="1"/>
</dbReference>
<evidence type="ECO:0000256" key="3">
    <source>
        <dbReference type="SAM" id="MobiDB-lite"/>
    </source>
</evidence>
<evidence type="ECO:0000313" key="6">
    <source>
        <dbReference type="Proteomes" id="UP000216311"/>
    </source>
</evidence>
<dbReference type="SUPFAM" id="SSF46689">
    <property type="entry name" value="Homeodomain-like"/>
    <property type="match status" value="1"/>
</dbReference>
<proteinExistence type="predicted"/>
<dbReference type="InterPro" id="IPR050109">
    <property type="entry name" value="HTH-type_TetR-like_transc_reg"/>
</dbReference>
<dbReference type="InterPro" id="IPR009057">
    <property type="entry name" value="Homeodomain-like_sf"/>
</dbReference>
<feature type="domain" description="HTH tetR-type" evidence="4">
    <location>
        <begin position="79"/>
        <end position="139"/>
    </location>
</feature>
<evidence type="ECO:0000259" key="4">
    <source>
        <dbReference type="PROSITE" id="PS50977"/>
    </source>
</evidence>
<dbReference type="GO" id="GO:0003700">
    <property type="term" value="F:DNA-binding transcription factor activity"/>
    <property type="evidence" value="ECO:0007669"/>
    <property type="project" value="TreeGrafter"/>
</dbReference>
<dbReference type="EMBL" id="NMVQ01000030">
    <property type="protein sequence ID" value="OYO19803.1"/>
    <property type="molecule type" value="Genomic_DNA"/>
</dbReference>
<evidence type="ECO:0000256" key="2">
    <source>
        <dbReference type="PROSITE-ProRule" id="PRU00335"/>
    </source>
</evidence>
<dbReference type="GO" id="GO:0000976">
    <property type="term" value="F:transcription cis-regulatory region binding"/>
    <property type="evidence" value="ECO:0007669"/>
    <property type="project" value="TreeGrafter"/>
</dbReference>
<sequence>MLINSTGIVKTPRAAHSRTPARPDSFTPMVLCPPSCGRDINLVWPSGQGQLAKVNWPRFAVASIAMNSAAAGRGIMRANEREALLVRAALRVMKREGIKAATTRAICAEAGMPHGAFHYCFNSKRELYAALLATDISADLDQTWAQINPSGDVKASIHALLTGYWSTVEADPQTQIVLTELTTLALRDPDLAELPAWEQRAYRDQVVAHLNRFATQADVTYAIPIPLLAGMILSALNGVTDSWLAHRDDDEATRQLDEFAEVFASYVRRDT</sequence>
<dbReference type="Gene3D" id="1.10.357.10">
    <property type="entry name" value="Tetracycline Repressor, domain 2"/>
    <property type="match status" value="1"/>
</dbReference>
<dbReference type="OrthoDB" id="5242433at2"/>